<accession>X6N397</accession>
<feature type="compositionally biased region" description="Basic and acidic residues" evidence="1">
    <location>
        <begin position="190"/>
        <end position="200"/>
    </location>
</feature>
<protein>
    <submittedName>
        <fullName evidence="2">Uncharacterized protein</fullName>
    </submittedName>
</protein>
<feature type="region of interest" description="Disordered" evidence="1">
    <location>
        <begin position="161"/>
        <end position="208"/>
    </location>
</feature>
<dbReference type="Proteomes" id="UP000023152">
    <property type="component" value="Unassembled WGS sequence"/>
</dbReference>
<sequence>MGNYCDIYPKSEEWESKPKIVECEQWNESEHVYCEECLHEREKSQINKEIVNVEEVQAKRSIQEELQKDVSSPKRLMLYNMILIILHHWQRYIQSKQNKMPTLPHTIQSQIVYYICGKIEFRKNGTLTIEMKLRKDGQSADFDISKITPVNVKQSKSNVKHVDMETSLQRKISEEKPQFSEHEDENAYASDKDGKNEPQKSIRVTAGDGGQQDKGIVLLGMASKGQVITFTKPDAGHHQISIQPSVSYAPFGEISEFVLSPVLDKTTTEHSFFQLEGIKQDAHGYIVEDYVSQHEDVHSATAANTLNTSASANGNEGDAEKFQGTTLMGFHAHPQSPQNDTLVPNPFGVTLMGNPPAARTK</sequence>
<gene>
    <name evidence="2" type="ORF">RFI_16993</name>
</gene>
<name>X6N397_RETFI</name>
<evidence type="ECO:0000256" key="1">
    <source>
        <dbReference type="SAM" id="MobiDB-lite"/>
    </source>
</evidence>
<keyword evidence="3" id="KW-1185">Reference proteome</keyword>
<feature type="compositionally biased region" description="Basic and acidic residues" evidence="1">
    <location>
        <begin position="171"/>
        <end position="181"/>
    </location>
</feature>
<evidence type="ECO:0000313" key="2">
    <source>
        <dbReference type="EMBL" id="ETO20224.1"/>
    </source>
</evidence>
<comment type="caution">
    <text evidence="2">The sequence shown here is derived from an EMBL/GenBank/DDBJ whole genome shotgun (WGS) entry which is preliminary data.</text>
</comment>
<organism evidence="2 3">
    <name type="scientific">Reticulomyxa filosa</name>
    <dbReference type="NCBI Taxonomy" id="46433"/>
    <lineage>
        <taxon>Eukaryota</taxon>
        <taxon>Sar</taxon>
        <taxon>Rhizaria</taxon>
        <taxon>Retaria</taxon>
        <taxon>Foraminifera</taxon>
        <taxon>Monothalamids</taxon>
        <taxon>Reticulomyxidae</taxon>
        <taxon>Reticulomyxa</taxon>
    </lineage>
</organism>
<dbReference type="AlphaFoldDB" id="X6N397"/>
<reference evidence="2 3" key="1">
    <citation type="journal article" date="2013" name="Curr. Biol.">
        <title>The Genome of the Foraminiferan Reticulomyxa filosa.</title>
        <authorList>
            <person name="Glockner G."/>
            <person name="Hulsmann N."/>
            <person name="Schleicher M."/>
            <person name="Noegel A.A."/>
            <person name="Eichinger L."/>
            <person name="Gallinger C."/>
            <person name="Pawlowski J."/>
            <person name="Sierra R."/>
            <person name="Euteneuer U."/>
            <person name="Pillet L."/>
            <person name="Moustafa A."/>
            <person name="Platzer M."/>
            <person name="Groth M."/>
            <person name="Szafranski K."/>
            <person name="Schliwa M."/>
        </authorList>
    </citation>
    <scope>NUCLEOTIDE SEQUENCE [LARGE SCALE GENOMIC DNA]</scope>
</reference>
<dbReference type="EMBL" id="ASPP01012828">
    <property type="protein sequence ID" value="ETO20224.1"/>
    <property type="molecule type" value="Genomic_DNA"/>
</dbReference>
<proteinExistence type="predicted"/>
<evidence type="ECO:0000313" key="3">
    <source>
        <dbReference type="Proteomes" id="UP000023152"/>
    </source>
</evidence>